<keyword evidence="3" id="KW-1185">Reference proteome</keyword>
<accession>A0A086ALZ4</accession>
<keyword evidence="1" id="KW-1133">Transmembrane helix</keyword>
<sequence length="1496" mass="172834">MRFDYNTPVDNINIVEMLIPYHPLNVYTKAFQIEPNIFIMPEARFGGYDVIENYLAFDRYGTVQAQQQFMDYVDGQLEQIKSGVAGKKLIEQLSNLAPIPNTDNAQGTTTFGDEGRTNLGLSIQNFDPNEGYFQIRINTSGDIENPIYSYKKVGHVLIMGLSPGNISRGAYNEHSSLKGIWGNGFGSGSIISIDPVVTIKVERTQNFQPPFSGLLHELCHSRQALLDIEYQNAVTALQRIDQFGRVEVSNVPVVEAYVTNSVDRYRIDTGQGLVYLPGIQDPIIYNLQTLFDMHRSDYDYMRTMVSVLAELDPEGWSIKSQEIHNRLVYRENLVGHAYTEITTEDMILADSLTALSGRPTYEVFTERRIMASFRRNYLDNEFITYRVNNPIHPDYTEAERLESIPSCSLRRNKRGIGSSLFNGLFLCRPGVISDDELKIYRKKKQEPLTIVKRKAKNLVEDFMKKRQVDNIFKPQFVDSYRIAKITPRSQVVIFKKTTKVLKQALKPSRMDALEIYNWGKNLIHVFDSDADDFTKASAALGIIPVVGDILGIIDDIRLGNAEQAIIGSFVLGALVTGAVIGGPVGVVIGAVVGIVFAIINIKSIIEDFINYVKKLQNLADPVNDFIGYRNESWKYYIVQVAKKEILPKMEEMYRIFESNARESLEIAVAVLEEKARLTVEKEPDEEAKKKILYTAHMQIEEMYDRYDDMLKEVAAKSIRDSKDLLHKMVREYYNQNFKKDSEEIIEGRRAKYVEEYHHLAFSAHKTDQKRELVNRKANEIFDNAKTKVKDTSMSLEDLSWLDECFEGLFWPEFINYSLPLLHISNIRAKEEFPDIANIDRIGTYTVDWSLLDDLPTELLNLLRVEIVMETDFSQSGWHRRPNGYESFSVPIMAQRIVIPRKEIKNRRNIFNYSADLHFRIRSPQGVENNETFIHDDIKKIGETSHHTYTFNTNGRANSKYAHLLPKSYYEYILSYNPSKFVLDSIGNELVSSNYFLKQSQKWKFKKHNDGTYLIRNTSNIGILSARGQTEVKFVVKSSEEFAEERWNIEIDDQGYQIRNYEVDNRFIGMNDSMKLDGIFGLIESENPNTYFNFIKEDSVVLKDGGIYRLFSEAGDYVLSLPFGISYTNEALCIWRNYHYAELWILKLRSNGVWYLRNIHSGKFIDFEPGDKLIHQNDVHHDHMDLDMNMIKGNVFMIVSNKKNNYAIDIAGNVIEPGRILISYQKKETKNQEWRFEPFPTVGIFYNILNMANWRKINSTEGKAQQGDNKAEINYYKNEKCLFRFELQEEGLYYVLDNENKLLRAPYLQREVIFEILNNELREEFLWEVSYDTLRGGWNIINKISGKAVQALASEGVNTNLIQADFKGTDSDFLSQSWMIAEPEAYGIEKEDYTRYIVTHEDKIVGYTKEKGYTATLVSDLVNREEFSQYPDESYQFNISDYIFQTANKGLFVIHSQESGNRILTYSKDSKTMSFEEIDPNNLDYIQKWNVTRIPLK</sequence>
<dbReference type="InterPro" id="IPR036801">
    <property type="entry name" value="Diphtheria_tox_transloc_sf"/>
</dbReference>
<dbReference type="InterPro" id="IPR035992">
    <property type="entry name" value="Ricin_B-like_lectins"/>
</dbReference>
<evidence type="ECO:0000313" key="3">
    <source>
        <dbReference type="Proteomes" id="UP000028709"/>
    </source>
</evidence>
<reference evidence="2 3" key="1">
    <citation type="submission" date="2014-07" db="EMBL/GenBank/DDBJ databases">
        <title>Genome of Chryseobacterium piperi CTM.</title>
        <authorList>
            <person name="Pipes S.E."/>
            <person name="Stropko S.J."/>
            <person name="Newman J.D."/>
        </authorList>
    </citation>
    <scope>NUCLEOTIDE SEQUENCE [LARGE SCALE GENOMIC DNA]</scope>
    <source>
        <strain evidence="2 3">CTM</strain>
    </source>
</reference>
<dbReference type="EMBL" id="JPRJ01000044">
    <property type="protein sequence ID" value="KFF17708.1"/>
    <property type="molecule type" value="Genomic_DNA"/>
</dbReference>
<dbReference type="SUPFAM" id="SSF50370">
    <property type="entry name" value="Ricin B-like lectins"/>
    <property type="match status" value="2"/>
</dbReference>
<dbReference type="RefSeq" id="WP_034687193.1">
    <property type="nucleotide sequence ID" value="NZ_CP023049.2"/>
</dbReference>
<dbReference type="SUPFAM" id="SSF56845">
    <property type="entry name" value="Diphtheria toxin, middle domain"/>
    <property type="match status" value="1"/>
</dbReference>
<evidence type="ECO:0000256" key="1">
    <source>
        <dbReference type="SAM" id="Phobius"/>
    </source>
</evidence>
<dbReference type="Gene3D" id="2.80.10.50">
    <property type="match status" value="2"/>
</dbReference>
<evidence type="ECO:0000313" key="2">
    <source>
        <dbReference type="EMBL" id="KFF17708.1"/>
    </source>
</evidence>
<organism evidence="2 3">
    <name type="scientific">Chryseobacterium piperi</name>
    <dbReference type="NCBI Taxonomy" id="558152"/>
    <lineage>
        <taxon>Bacteria</taxon>
        <taxon>Pseudomonadati</taxon>
        <taxon>Bacteroidota</taxon>
        <taxon>Flavobacteriia</taxon>
        <taxon>Flavobacteriales</taxon>
        <taxon>Weeksellaceae</taxon>
        <taxon>Chryseobacterium group</taxon>
        <taxon>Chryseobacterium</taxon>
    </lineage>
</organism>
<name>A0A086ALZ4_9FLAO</name>
<keyword evidence="1" id="KW-0812">Transmembrane</keyword>
<dbReference type="CDD" id="cd00161">
    <property type="entry name" value="beta-trefoil_Ricin-like"/>
    <property type="match status" value="1"/>
</dbReference>
<dbReference type="Pfam" id="PF02764">
    <property type="entry name" value="Diphtheria_T"/>
    <property type="match status" value="1"/>
</dbReference>
<dbReference type="KEGG" id="cpip:CJF12_06355"/>
<feature type="transmembrane region" description="Helical" evidence="1">
    <location>
        <begin position="565"/>
        <end position="598"/>
    </location>
</feature>
<feature type="transmembrane region" description="Helical" evidence="1">
    <location>
        <begin position="536"/>
        <end position="553"/>
    </location>
</feature>
<proteinExistence type="predicted"/>
<dbReference type="Gene3D" id="1.10.490.40">
    <property type="entry name" value="Diphtheria toxin, translocation domain"/>
    <property type="match status" value="1"/>
</dbReference>
<protein>
    <submittedName>
        <fullName evidence="2">Uncharacterized protein</fullName>
    </submittedName>
</protein>
<dbReference type="SUPFAM" id="SSF55486">
    <property type="entry name" value="Metalloproteases ('zincins'), catalytic domain"/>
    <property type="match status" value="1"/>
</dbReference>
<dbReference type="Gene3D" id="3.90.1240.10">
    <property type="entry name" value="Metalloproteases ('zincins'), catalytic domain like"/>
    <property type="match status" value="1"/>
</dbReference>
<comment type="caution">
    <text evidence="2">The sequence shown here is derived from an EMBL/GenBank/DDBJ whole genome shotgun (WGS) entry which is preliminary data.</text>
</comment>
<keyword evidence="1" id="KW-0472">Membrane</keyword>
<dbReference type="Proteomes" id="UP000028709">
    <property type="component" value="Unassembled WGS sequence"/>
</dbReference>
<gene>
    <name evidence="2" type="ORF">IQ37_17040</name>
</gene>